<organism evidence="1">
    <name type="scientific">Cladocopium goreaui</name>
    <dbReference type="NCBI Taxonomy" id="2562237"/>
    <lineage>
        <taxon>Eukaryota</taxon>
        <taxon>Sar</taxon>
        <taxon>Alveolata</taxon>
        <taxon>Dinophyceae</taxon>
        <taxon>Suessiales</taxon>
        <taxon>Symbiodiniaceae</taxon>
        <taxon>Cladocopium</taxon>
    </lineage>
</organism>
<keyword evidence="3" id="KW-1185">Reference proteome</keyword>
<evidence type="ECO:0000313" key="2">
    <source>
        <dbReference type="EMBL" id="CAL4781308.1"/>
    </source>
</evidence>
<accession>A0A9P1FZK9</accession>
<name>A0A9P1FZK9_9DINO</name>
<comment type="caution">
    <text evidence="1">The sequence shown here is derived from an EMBL/GenBank/DDBJ whole genome shotgun (WGS) entry which is preliminary data.</text>
</comment>
<dbReference type="OrthoDB" id="420751at2759"/>
<reference evidence="2 3" key="2">
    <citation type="submission" date="2024-05" db="EMBL/GenBank/DDBJ databases">
        <authorList>
            <person name="Chen Y."/>
            <person name="Shah S."/>
            <person name="Dougan E. K."/>
            <person name="Thang M."/>
            <person name="Chan C."/>
        </authorList>
    </citation>
    <scope>NUCLEOTIDE SEQUENCE [LARGE SCALE GENOMIC DNA]</scope>
</reference>
<dbReference type="EMBL" id="CAMXCT020001896">
    <property type="protein sequence ID" value="CAL1147371.1"/>
    <property type="molecule type" value="Genomic_DNA"/>
</dbReference>
<reference evidence="1" key="1">
    <citation type="submission" date="2022-10" db="EMBL/GenBank/DDBJ databases">
        <authorList>
            <person name="Chen Y."/>
            <person name="Dougan E. K."/>
            <person name="Chan C."/>
            <person name="Rhodes N."/>
            <person name="Thang M."/>
        </authorList>
    </citation>
    <scope>NUCLEOTIDE SEQUENCE</scope>
</reference>
<evidence type="ECO:0000313" key="1">
    <source>
        <dbReference type="EMBL" id="CAI3993996.1"/>
    </source>
</evidence>
<evidence type="ECO:0000313" key="3">
    <source>
        <dbReference type="Proteomes" id="UP001152797"/>
    </source>
</evidence>
<sequence length="237" mass="26362">MLPAAYMMNQWLSTRNLGLEWIRDLSSKNGIGIRKTIEQDAVPTVASFEQLEAKTSQVVEDGCCIVIPARSRRGDKQMTLRQRMITFRVKTVMVDAQVSELFAEARLGSYMPNGHIGHTVHVGPGHGSRHMGHGHMSPGHHGLHFGDHFSQAHDAAWEDEGMVCFEPTEKTNHSNWKWVGDGRGAYEKVDTFAPRSQGFGEEGQSGNDTVMSPCPEIEREDLATKYFYGSLSEEVSA</sequence>
<dbReference type="EMBL" id="CAMXCT010001896">
    <property type="protein sequence ID" value="CAI3993996.1"/>
    <property type="molecule type" value="Genomic_DNA"/>
</dbReference>
<protein>
    <submittedName>
        <fullName evidence="2">FHA domain-containing protein</fullName>
    </submittedName>
</protein>
<proteinExistence type="predicted"/>
<dbReference type="AlphaFoldDB" id="A0A9P1FZK9"/>
<gene>
    <name evidence="1" type="ORF">C1SCF055_LOCUS20681</name>
</gene>
<dbReference type="EMBL" id="CAMXCT030001896">
    <property type="protein sequence ID" value="CAL4781308.1"/>
    <property type="molecule type" value="Genomic_DNA"/>
</dbReference>
<dbReference type="Proteomes" id="UP001152797">
    <property type="component" value="Unassembled WGS sequence"/>
</dbReference>